<organism evidence="2 3">
    <name type="scientific">Massarina eburnea CBS 473.64</name>
    <dbReference type="NCBI Taxonomy" id="1395130"/>
    <lineage>
        <taxon>Eukaryota</taxon>
        <taxon>Fungi</taxon>
        <taxon>Dikarya</taxon>
        <taxon>Ascomycota</taxon>
        <taxon>Pezizomycotina</taxon>
        <taxon>Dothideomycetes</taxon>
        <taxon>Pleosporomycetidae</taxon>
        <taxon>Pleosporales</taxon>
        <taxon>Massarineae</taxon>
        <taxon>Massarinaceae</taxon>
        <taxon>Massarina</taxon>
    </lineage>
</organism>
<sequence length="382" mass="43030">MDISAALTATEVALLSEPERACEDANRQLEKRDVNGNGTTAKPELEGLGNFEESLRLKNTLDTFEERARIEPLWKTLSVLINCEYRLFVLNESTPLRNNPFLSHWVEAIQRLEQPATERVAISDDGISTSHLNRMRVEFIKALLRACDSSQFAQKSPRQLCVAFDGSGKSSFDLRPYISMLEEEEIYERTPEPHESRNTSPKGNSPALPQEATATRPKLNDFQQWKQNLISRLQTEPEVAIPELTHLPIELSSLDFLTTLLQEGTLQSLAIDPAPVISDYIQHALRLTEKMGEPPSSSSPESSSVNGGSEQVIDHGREAQTRAVKLLLLFIRNLIRKALVGMEAIYFEIQEICVRYVWIKEVREFRTFIEGESDGGDRSFGG</sequence>
<feature type="region of interest" description="Disordered" evidence="1">
    <location>
        <begin position="187"/>
        <end position="211"/>
    </location>
</feature>
<dbReference type="AlphaFoldDB" id="A0A6A6SB62"/>
<gene>
    <name evidence="2" type="ORF">P280DRAFT_224411</name>
</gene>
<feature type="compositionally biased region" description="Low complexity" evidence="1">
    <location>
        <begin position="293"/>
        <end position="310"/>
    </location>
</feature>
<dbReference type="OrthoDB" id="10265389at2759"/>
<dbReference type="Pfam" id="PF10155">
    <property type="entry name" value="CNOT11"/>
    <property type="match status" value="1"/>
</dbReference>
<dbReference type="Proteomes" id="UP000799753">
    <property type="component" value="Unassembled WGS sequence"/>
</dbReference>
<reference evidence="2" key="1">
    <citation type="journal article" date="2020" name="Stud. Mycol.">
        <title>101 Dothideomycetes genomes: a test case for predicting lifestyles and emergence of pathogens.</title>
        <authorList>
            <person name="Haridas S."/>
            <person name="Albert R."/>
            <person name="Binder M."/>
            <person name="Bloem J."/>
            <person name="Labutti K."/>
            <person name="Salamov A."/>
            <person name="Andreopoulos B."/>
            <person name="Baker S."/>
            <person name="Barry K."/>
            <person name="Bills G."/>
            <person name="Bluhm B."/>
            <person name="Cannon C."/>
            <person name="Castanera R."/>
            <person name="Culley D."/>
            <person name="Daum C."/>
            <person name="Ezra D."/>
            <person name="Gonzalez J."/>
            <person name="Henrissat B."/>
            <person name="Kuo A."/>
            <person name="Liang C."/>
            <person name="Lipzen A."/>
            <person name="Lutzoni F."/>
            <person name="Magnuson J."/>
            <person name="Mondo S."/>
            <person name="Nolan M."/>
            <person name="Ohm R."/>
            <person name="Pangilinan J."/>
            <person name="Park H.-J."/>
            <person name="Ramirez L."/>
            <person name="Alfaro M."/>
            <person name="Sun H."/>
            <person name="Tritt A."/>
            <person name="Yoshinaga Y."/>
            <person name="Zwiers L.-H."/>
            <person name="Turgeon B."/>
            <person name="Goodwin S."/>
            <person name="Spatafora J."/>
            <person name="Crous P."/>
            <person name="Grigoriev I."/>
        </authorList>
    </citation>
    <scope>NUCLEOTIDE SEQUENCE</scope>
    <source>
        <strain evidence="2">CBS 473.64</strain>
    </source>
</reference>
<dbReference type="GO" id="GO:0030014">
    <property type="term" value="C:CCR4-NOT complex"/>
    <property type="evidence" value="ECO:0007669"/>
    <property type="project" value="InterPro"/>
</dbReference>
<evidence type="ECO:0000256" key="1">
    <source>
        <dbReference type="SAM" id="MobiDB-lite"/>
    </source>
</evidence>
<protein>
    <submittedName>
        <fullName evidence="2">Uncharacterized protein</fullName>
    </submittedName>
</protein>
<feature type="region of interest" description="Disordered" evidence="1">
    <location>
        <begin position="290"/>
        <end position="311"/>
    </location>
</feature>
<dbReference type="EMBL" id="MU006779">
    <property type="protein sequence ID" value="KAF2644081.1"/>
    <property type="molecule type" value="Genomic_DNA"/>
</dbReference>
<keyword evidence="3" id="KW-1185">Reference proteome</keyword>
<evidence type="ECO:0000313" key="2">
    <source>
        <dbReference type="EMBL" id="KAF2644081.1"/>
    </source>
</evidence>
<proteinExistence type="predicted"/>
<evidence type="ECO:0000313" key="3">
    <source>
        <dbReference type="Proteomes" id="UP000799753"/>
    </source>
</evidence>
<dbReference type="InterPro" id="IPR019312">
    <property type="entry name" value="CNOT11"/>
</dbReference>
<name>A0A6A6SB62_9PLEO</name>
<feature type="compositionally biased region" description="Basic and acidic residues" evidence="1">
    <location>
        <begin position="187"/>
        <end position="197"/>
    </location>
</feature>
<accession>A0A6A6SB62</accession>